<keyword evidence="1" id="KW-0812">Transmembrane</keyword>
<feature type="domain" description="DUF58" evidence="2">
    <location>
        <begin position="225"/>
        <end position="292"/>
    </location>
</feature>
<gene>
    <name evidence="3" type="ORF">SAMN05661053_1235</name>
</gene>
<sequence length="437" mass="48134">MSLFHFFINAIPRSPKRKGLLMRLYYVWQEGFTQVGHAAAALMLFSMFAGAVPGFWAAWVFCGLDFMYFLALVPCLFMTARKSKFKAGDISVRNVYEGETSTIDLHVTAEDKLNAVSLGCFRMDPSLKCEESTLVVIAAGEMAKLTCKIQTKKRGAFEIPKVSVIIPEINGALRYAANAGKAELLVFPRPVRVGSFPFLTSGASGAVFAPLLMPSLTRGMDFVGVREYREGDSLRDLHHKAFARYGKPFTKEFETERGAGAILVLDVTARSLRERSSVEMLIRLAAGVGLWLLERKALGRFFIGDDEIALVQGDSGVSFLEALARIPAASWLEARISKGPHNSRNVASAQKLWSPAARPLGPVLRMGLFATEDPLVHKQVILDAHLKASDESKTAISDDVLAVNAALLERVFNERLHRERTISERPLGNSREAEVSL</sequence>
<evidence type="ECO:0000313" key="4">
    <source>
        <dbReference type="Proteomes" id="UP000255423"/>
    </source>
</evidence>
<keyword evidence="1" id="KW-0472">Membrane</keyword>
<evidence type="ECO:0000256" key="1">
    <source>
        <dbReference type="SAM" id="Phobius"/>
    </source>
</evidence>
<reference evidence="3 4" key="1">
    <citation type="submission" date="2017-08" db="EMBL/GenBank/DDBJ databases">
        <authorList>
            <person name="de Groot N.N."/>
        </authorList>
    </citation>
    <scope>NUCLEOTIDE SEQUENCE [LARGE SCALE GENOMIC DNA]</scope>
    <source>
        <strain evidence="3 4">HM2</strain>
    </source>
</reference>
<dbReference type="Proteomes" id="UP000255423">
    <property type="component" value="Unassembled WGS sequence"/>
</dbReference>
<protein>
    <recommendedName>
        <fullName evidence="2">DUF58 domain-containing protein</fullName>
    </recommendedName>
</protein>
<dbReference type="PANTHER" id="PTHR34351">
    <property type="entry name" value="SLR1927 PROTEIN-RELATED"/>
    <property type="match status" value="1"/>
</dbReference>
<keyword evidence="1" id="KW-1133">Transmembrane helix</keyword>
<feature type="transmembrane region" description="Helical" evidence="1">
    <location>
        <begin position="55"/>
        <end position="77"/>
    </location>
</feature>
<accession>A0A380RWS6</accession>
<proteinExistence type="predicted"/>
<evidence type="ECO:0000259" key="2">
    <source>
        <dbReference type="Pfam" id="PF01882"/>
    </source>
</evidence>
<dbReference type="InterPro" id="IPR002881">
    <property type="entry name" value="DUF58"/>
</dbReference>
<dbReference type="AlphaFoldDB" id="A0A380RWS6"/>
<dbReference type="EMBL" id="UHJL01000001">
    <property type="protein sequence ID" value="SUQ19986.1"/>
    <property type="molecule type" value="Genomic_DNA"/>
</dbReference>
<organism evidence="3 4">
    <name type="scientific">Fibrobacter succinogenes</name>
    <name type="common">Bacteroides succinogenes</name>
    <dbReference type="NCBI Taxonomy" id="833"/>
    <lineage>
        <taxon>Bacteria</taxon>
        <taxon>Pseudomonadati</taxon>
        <taxon>Fibrobacterota</taxon>
        <taxon>Fibrobacteria</taxon>
        <taxon>Fibrobacterales</taxon>
        <taxon>Fibrobacteraceae</taxon>
        <taxon>Fibrobacter</taxon>
    </lineage>
</organism>
<dbReference type="Pfam" id="PF01882">
    <property type="entry name" value="DUF58"/>
    <property type="match status" value="1"/>
</dbReference>
<name>A0A380RWS6_FIBSU</name>
<dbReference type="RefSeq" id="WP_109572455.1">
    <property type="nucleotide sequence ID" value="NZ_UHJL01000001.1"/>
</dbReference>
<evidence type="ECO:0000313" key="3">
    <source>
        <dbReference type="EMBL" id="SUQ19986.1"/>
    </source>
</evidence>